<dbReference type="GO" id="GO:0006869">
    <property type="term" value="P:lipid transport"/>
    <property type="evidence" value="ECO:0007669"/>
    <property type="project" value="UniProtKB-KW"/>
</dbReference>
<dbReference type="GO" id="GO:0034727">
    <property type="term" value="P:piecemeal microautophagy of the nucleus"/>
    <property type="evidence" value="ECO:0007669"/>
    <property type="project" value="TreeGrafter"/>
</dbReference>
<evidence type="ECO:0000256" key="8">
    <source>
        <dbReference type="ARBA" id="ARBA00023055"/>
    </source>
</evidence>
<evidence type="ECO:0000256" key="10">
    <source>
        <dbReference type="RuleBase" id="RU364027"/>
    </source>
</evidence>
<dbReference type="GO" id="GO:0061709">
    <property type="term" value="P:reticulophagy"/>
    <property type="evidence" value="ECO:0007669"/>
    <property type="project" value="TreeGrafter"/>
</dbReference>
<name>A0A8K0GT79_9ROSA</name>
<evidence type="ECO:0000313" key="12">
    <source>
        <dbReference type="Proteomes" id="UP000796880"/>
    </source>
</evidence>
<comment type="caution">
    <text evidence="11">The sequence shown here is derived from an EMBL/GenBank/DDBJ whole genome shotgun (WGS) entry which is preliminary data.</text>
</comment>
<feature type="transmembrane region" description="Helical" evidence="10">
    <location>
        <begin position="319"/>
        <end position="343"/>
    </location>
</feature>
<sequence length="872" mass="101532">MMFSGSNGAKSHNIFKWKWHGESSLTTGLLKDVPPEVELSDYRRVPSPGSESPSGLLNGESLNVEPIADLDLFFERLYSYYCGKGLWCIIIKWIVELLSLGFTICFSGFFLLYVDWNGLLNAKCGMEAVESGFKPCDLAKEALHQHPLTPLTLPKGIIVGYLGIFSIYWIFCFLRFFAQLRVTLGIRHFYYNSLDVTDNEIQTMQWATILEKVVQLQSSQQLCVVKDLSAHDVVMRLMRKENYLIGMLNKGVLAFPISQWVPGAGPTVKIGSNGKHHRLILTKTLEWTLNWCILQSMFDRNFCIRRDFISNPRTLKKRLMVVGLVMFLLSPFLIIFILVYHFLRHAEQFYNHPSTASSRRWSNLSKWIFREFNEVDHLFKHRMNSSIMHASDYMKQFPSPIISIIIKFVYFISGGLAAILIFITFFEESLLEGHIFGHNLLWYTICFSTITAYSRAAITDELLVLDPEGAMSMVVQHTHYMPKAWRHKENTEKVRLEFETLFQYTGTMLVEETLSIFTTPYLLLFVVPKRVDDVLQFIADFTVNVEGVGHVCSFSAFDFQKHGNSNYGSPYNAIRTQRSSQGKMEKSFLSFHSSYLSWEPNPQGKQFLRNLRTFMEQKMQGQQTRLAYSPSRMWRGSPNLRGQTDRTSMLSREMQQHSPLTGRHLDSMWLIDVDQKNHRYLLDWYYTSHARQVTNYSREIPEEDPFEVTERQDPEDYWMPSNLAQNDARYKDYWDNLHEFRSESNMGASTSAPFFRESVLQHHDSGNSVHPTRSHWWYRSDPTGTQPQPLASFLEPPDFNRHASDNYYENLSDRSLLEEQELHLDWTNSRKLSQTTYYDDLEAGEFNLHFDDVYSRPPETSIRIKPDTPNFK</sequence>
<dbReference type="OrthoDB" id="2020634at2759"/>
<dbReference type="Proteomes" id="UP000796880">
    <property type="component" value="Unassembled WGS sequence"/>
</dbReference>
<gene>
    <name evidence="11" type="ORF">FNV43_RR23260</name>
</gene>
<reference evidence="11" key="1">
    <citation type="submission" date="2020-03" db="EMBL/GenBank/DDBJ databases">
        <title>A high-quality chromosome-level genome assembly of a woody plant with both climbing and erect habits, Rhamnella rubrinervis.</title>
        <authorList>
            <person name="Lu Z."/>
            <person name="Yang Y."/>
            <person name="Zhu X."/>
            <person name="Sun Y."/>
        </authorList>
    </citation>
    <scope>NUCLEOTIDE SEQUENCE</scope>
    <source>
        <strain evidence="11">BYM</strain>
        <tissue evidence="11">Leaf</tissue>
    </source>
</reference>
<evidence type="ECO:0000256" key="1">
    <source>
        <dbReference type="ARBA" id="ARBA00004511"/>
    </source>
</evidence>
<feature type="transmembrane region" description="Helical" evidence="10">
    <location>
        <begin position="401"/>
        <end position="426"/>
    </location>
</feature>
<dbReference type="PANTHER" id="PTHR13038:SF10">
    <property type="entry name" value="AUTOPHAGY-RELATED PROTEIN 9"/>
    <property type="match status" value="1"/>
</dbReference>
<dbReference type="GO" id="GO:0005776">
    <property type="term" value="C:autophagosome"/>
    <property type="evidence" value="ECO:0007669"/>
    <property type="project" value="TreeGrafter"/>
</dbReference>
<evidence type="ECO:0000256" key="4">
    <source>
        <dbReference type="ARBA" id="ARBA00022448"/>
    </source>
</evidence>
<comment type="caution">
    <text evidence="10">Lacks conserved residue(s) required for the propagation of feature annotation.</text>
</comment>
<comment type="similarity">
    <text evidence="2 10">Belongs to the ATG9 family.</text>
</comment>
<keyword evidence="7 10" id="KW-0072">Autophagy</keyword>
<proteinExistence type="inferred from homology"/>
<feature type="transmembrane region" description="Helical" evidence="10">
    <location>
        <begin position="157"/>
        <end position="178"/>
    </location>
</feature>
<evidence type="ECO:0000256" key="2">
    <source>
        <dbReference type="ARBA" id="ARBA00006185"/>
    </source>
</evidence>
<evidence type="ECO:0000256" key="6">
    <source>
        <dbReference type="ARBA" id="ARBA00022989"/>
    </source>
</evidence>
<keyword evidence="4 10" id="KW-0813">Transport</keyword>
<evidence type="ECO:0000313" key="11">
    <source>
        <dbReference type="EMBL" id="KAF3436168.1"/>
    </source>
</evidence>
<dbReference type="InterPro" id="IPR007241">
    <property type="entry name" value="Autophagy-rel_prot_9"/>
</dbReference>
<keyword evidence="5 10" id="KW-0812">Transmembrane</keyword>
<keyword evidence="6 10" id="KW-1133">Transmembrane helix</keyword>
<dbReference type="EMBL" id="VOIH02000010">
    <property type="protein sequence ID" value="KAF3436168.1"/>
    <property type="molecule type" value="Genomic_DNA"/>
</dbReference>
<evidence type="ECO:0000256" key="7">
    <source>
        <dbReference type="ARBA" id="ARBA00023006"/>
    </source>
</evidence>
<protein>
    <recommendedName>
        <fullName evidence="3 10">Autophagy-related protein 9</fullName>
    </recommendedName>
</protein>
<feature type="transmembrane region" description="Helical" evidence="10">
    <location>
        <begin position="86"/>
        <end position="113"/>
    </location>
</feature>
<evidence type="ECO:0000256" key="9">
    <source>
        <dbReference type="ARBA" id="ARBA00023136"/>
    </source>
</evidence>
<keyword evidence="9 10" id="KW-0472">Membrane</keyword>
<dbReference type="GO" id="GO:0034497">
    <property type="term" value="P:protein localization to phagophore assembly site"/>
    <property type="evidence" value="ECO:0007669"/>
    <property type="project" value="TreeGrafter"/>
</dbReference>
<dbReference type="GO" id="GO:0034045">
    <property type="term" value="C:phagophore assembly site membrane"/>
    <property type="evidence" value="ECO:0007669"/>
    <property type="project" value="UniProtKB-SubCell"/>
</dbReference>
<dbReference type="PANTHER" id="PTHR13038">
    <property type="entry name" value="APG9 AUTOPHAGY 9"/>
    <property type="match status" value="1"/>
</dbReference>
<comment type="function">
    <text evidence="10">Phospholipid scramblase involved in autophagy. Cycles between the preautophagosomal structure/phagophore assembly site (PAS) and the cytoplasmic vesicle pool and supplies membrane for the growing autophagosome. Lipid scramblase activity plays a key role in preautophagosomal structure/phagophore assembly by distributing the phospholipids that arrive through ATG2 from the cytoplasmic to the luminal leaflet of the bilayer, thereby driving autophagosomal membrane expansion.</text>
</comment>
<evidence type="ECO:0000256" key="5">
    <source>
        <dbReference type="ARBA" id="ARBA00022692"/>
    </source>
</evidence>
<organism evidence="11 12">
    <name type="scientific">Rhamnella rubrinervis</name>
    <dbReference type="NCBI Taxonomy" id="2594499"/>
    <lineage>
        <taxon>Eukaryota</taxon>
        <taxon>Viridiplantae</taxon>
        <taxon>Streptophyta</taxon>
        <taxon>Embryophyta</taxon>
        <taxon>Tracheophyta</taxon>
        <taxon>Spermatophyta</taxon>
        <taxon>Magnoliopsida</taxon>
        <taxon>eudicotyledons</taxon>
        <taxon>Gunneridae</taxon>
        <taxon>Pentapetalae</taxon>
        <taxon>rosids</taxon>
        <taxon>fabids</taxon>
        <taxon>Rosales</taxon>
        <taxon>Rhamnaceae</taxon>
        <taxon>rhamnoid group</taxon>
        <taxon>Rhamneae</taxon>
        <taxon>Rhamnella</taxon>
    </lineage>
</organism>
<keyword evidence="8 10" id="KW-0445">Lipid transport</keyword>
<keyword evidence="12" id="KW-1185">Reference proteome</keyword>
<dbReference type="GO" id="GO:0000422">
    <property type="term" value="P:autophagy of mitochondrion"/>
    <property type="evidence" value="ECO:0007669"/>
    <property type="project" value="TreeGrafter"/>
</dbReference>
<accession>A0A8K0GT79</accession>
<dbReference type="Pfam" id="PF04109">
    <property type="entry name" value="ATG9"/>
    <property type="match status" value="1"/>
</dbReference>
<evidence type="ECO:0000256" key="3">
    <source>
        <dbReference type="ARBA" id="ARBA00018074"/>
    </source>
</evidence>
<comment type="subcellular location">
    <subcellularLocation>
        <location evidence="1 10">Preautophagosomal structure membrane</location>
        <topology evidence="1 10">Multi-pass membrane protein</topology>
    </subcellularLocation>
</comment>
<dbReference type="AlphaFoldDB" id="A0A8K0GT79"/>